<keyword evidence="1" id="KW-0488">Methylation</keyword>
<dbReference type="Pfam" id="PF00015">
    <property type="entry name" value="MCPsignal"/>
    <property type="match status" value="1"/>
</dbReference>
<accession>Q1K363</accession>
<dbReference type="SMART" id="SM00304">
    <property type="entry name" value="HAMP"/>
    <property type="match status" value="1"/>
</dbReference>
<feature type="domain" description="Methyl-accepting transducer" evidence="6">
    <location>
        <begin position="468"/>
        <end position="697"/>
    </location>
</feature>
<reference evidence="8" key="1">
    <citation type="submission" date="2006-05" db="EMBL/GenBank/DDBJ databases">
        <title>Annotation of the draft genome assembly of Desulfuromonas acetoxidans DSM 684.</title>
        <authorList>
            <consortium name="US DOE Joint Genome Institute (JGI-ORNL)"/>
            <person name="Larimer F."/>
            <person name="Land M."/>
            <person name="Hauser L."/>
        </authorList>
    </citation>
    <scope>NUCLEOTIDE SEQUENCE [LARGE SCALE GENOMIC DNA]</scope>
    <source>
        <strain evidence="8">DSM 684</strain>
    </source>
</reference>
<evidence type="ECO:0000259" key="7">
    <source>
        <dbReference type="PROSITE" id="PS50885"/>
    </source>
</evidence>
<dbReference type="OrthoDB" id="9765170at2"/>
<keyword evidence="3" id="KW-0807">Transducer</keyword>
<keyword evidence="5" id="KW-0472">Membrane</keyword>
<dbReference type="InterPro" id="IPR004089">
    <property type="entry name" value="MCPsignal_dom"/>
</dbReference>
<dbReference type="Pfam" id="PF00672">
    <property type="entry name" value="HAMP"/>
    <property type="match status" value="1"/>
</dbReference>
<feature type="transmembrane region" description="Helical" evidence="5">
    <location>
        <begin position="21"/>
        <end position="45"/>
    </location>
</feature>
<evidence type="ECO:0000313" key="9">
    <source>
        <dbReference type="Proteomes" id="UP000005695"/>
    </source>
</evidence>
<protein>
    <submittedName>
        <fullName evidence="8">Methyl-accepting chemotaxis sensory transducer</fullName>
    </submittedName>
</protein>
<dbReference type="GO" id="GO:0004888">
    <property type="term" value="F:transmembrane signaling receptor activity"/>
    <property type="evidence" value="ECO:0007669"/>
    <property type="project" value="TreeGrafter"/>
</dbReference>
<dbReference type="Gene3D" id="6.10.340.10">
    <property type="match status" value="1"/>
</dbReference>
<dbReference type="PROSITE" id="PS50885">
    <property type="entry name" value="HAMP"/>
    <property type="match status" value="1"/>
</dbReference>
<dbReference type="Gene3D" id="1.10.287.950">
    <property type="entry name" value="Methyl-accepting chemotaxis protein"/>
    <property type="match status" value="1"/>
</dbReference>
<dbReference type="Proteomes" id="UP000005695">
    <property type="component" value="Unassembled WGS sequence"/>
</dbReference>
<evidence type="ECO:0000256" key="3">
    <source>
        <dbReference type="PROSITE-ProRule" id="PRU00284"/>
    </source>
</evidence>
<evidence type="ECO:0000256" key="2">
    <source>
        <dbReference type="ARBA" id="ARBA00029447"/>
    </source>
</evidence>
<evidence type="ECO:0000256" key="4">
    <source>
        <dbReference type="SAM" id="MobiDB-lite"/>
    </source>
</evidence>
<comment type="caution">
    <text evidence="8">The sequence shown here is derived from an EMBL/GenBank/DDBJ whole genome shotgun (WGS) entry which is preliminary data.</text>
</comment>
<evidence type="ECO:0000313" key="8">
    <source>
        <dbReference type="EMBL" id="EAT17111.1"/>
    </source>
</evidence>
<evidence type="ECO:0000256" key="5">
    <source>
        <dbReference type="SAM" id="Phobius"/>
    </source>
</evidence>
<keyword evidence="5" id="KW-0812">Transmembrane</keyword>
<sequence length="749" mass="83641">MAILSGFKLLFRSLSRLAIGWRLTAGFAAVLLLVVIMSSATIYSISDIEQANAHVNNALDSATSIQQQTGQINHWLNQLERCESDVKNSLLSMEESFLRNKDEVHLFGDQQDPLKLWLSSRERVELTKQFPQTTDLINTLEQLQTQIETNAQKISETWQPRHEGLTQELNKLKRTQIYWALKITNMIFVQSSIGELLFEELEDTPLEEFRNGTIYQRYAEQFPPLKQAVQNASDENEQLRQSSFALDSLIMDGKWEKVRTMYRDEFPSRIKSMAVDLDFALQMENRILYQQDDAIALLNNKLKPSTAHLSQTVNQLRQILQKAMNQVSQMDSASSQNVLNARHQVTTQISNTKQRIILTSLVILFIGTLAAWWITRSIVSPLRDTMSMIKELEAGRLSKRLDFSRQDEIGEMAASLNAFADHLEQEIMTAFNQLADGNFTFETKGLIQDPLNNVNRALNELLLEIRSMGEHIQTGSRQIADSSQQLSLGATSQASSVEEITRSMSSISQQTRRNADNAQQARGLSERTRNSAEQGNEHIEQMLIAIEEINQSGVNVSKIIKVIDEIAFQTNLLALNAAVEAARAGQHGKGFAVVAEEVRNLAARSAKAASETTLLIQGSTQKAERGVTIAHQTADALSEIVTETAEVSELIRKIAAASTEQAQDIEHITAGLAKIDTVAQQNTSLAEQSASASAQLSEQAERMHQRLEQFSLYAAPAELPGPKTQRSSHMPAIRTTKPKSLEGLKKRSC</sequence>
<feature type="region of interest" description="Disordered" evidence="4">
    <location>
        <begin position="502"/>
        <end position="534"/>
    </location>
</feature>
<reference evidence="8" key="2">
    <citation type="submission" date="2006-05" db="EMBL/GenBank/DDBJ databases">
        <title>Sequencing of the draft genome and assembly of Desulfuromonas acetoxidans DSM 684.</title>
        <authorList>
            <consortium name="US DOE Joint Genome Institute (JGI-PGF)"/>
            <person name="Copeland A."/>
            <person name="Lucas S."/>
            <person name="Lapidus A."/>
            <person name="Barry K."/>
            <person name="Detter J.C."/>
            <person name="Glavina del Rio T."/>
            <person name="Hammon N."/>
            <person name="Israni S."/>
            <person name="Dalin E."/>
            <person name="Tice H."/>
            <person name="Bruce D."/>
            <person name="Pitluck S."/>
            <person name="Richardson P."/>
        </authorList>
    </citation>
    <scope>NUCLEOTIDE SEQUENCE [LARGE SCALE GENOMIC DNA]</scope>
    <source>
        <strain evidence="8">DSM 684</strain>
    </source>
</reference>
<dbReference type="SUPFAM" id="SSF58104">
    <property type="entry name" value="Methyl-accepting chemotaxis protein (MCP) signaling domain"/>
    <property type="match status" value="1"/>
</dbReference>
<keyword evidence="9" id="KW-1185">Reference proteome</keyword>
<proteinExistence type="inferred from homology"/>
<feature type="transmembrane region" description="Helical" evidence="5">
    <location>
        <begin position="356"/>
        <end position="374"/>
    </location>
</feature>
<feature type="domain" description="HAMP" evidence="7">
    <location>
        <begin position="376"/>
        <end position="428"/>
    </location>
</feature>
<organism evidence="8 9">
    <name type="scientific">Desulfuromonas acetoxidans (strain DSM 684 / 11070)</name>
    <dbReference type="NCBI Taxonomy" id="281689"/>
    <lineage>
        <taxon>Bacteria</taxon>
        <taxon>Pseudomonadati</taxon>
        <taxon>Thermodesulfobacteriota</taxon>
        <taxon>Desulfuromonadia</taxon>
        <taxon>Desulfuromonadales</taxon>
        <taxon>Desulfuromonadaceae</taxon>
        <taxon>Desulfuromonas</taxon>
    </lineage>
</organism>
<dbReference type="EMBL" id="AAEW02000002">
    <property type="protein sequence ID" value="EAT17111.1"/>
    <property type="molecule type" value="Genomic_DNA"/>
</dbReference>
<dbReference type="InterPro" id="IPR051310">
    <property type="entry name" value="MCP_chemotaxis"/>
</dbReference>
<dbReference type="SMART" id="SM00283">
    <property type="entry name" value="MA"/>
    <property type="match status" value="1"/>
</dbReference>
<feature type="region of interest" description="Disordered" evidence="4">
    <location>
        <begin position="475"/>
        <end position="494"/>
    </location>
</feature>
<comment type="similarity">
    <text evidence="2">Belongs to the methyl-accepting chemotaxis (MCP) protein family.</text>
</comment>
<dbReference type="PANTHER" id="PTHR43531">
    <property type="entry name" value="PROTEIN ICFG"/>
    <property type="match status" value="1"/>
</dbReference>
<evidence type="ECO:0000256" key="1">
    <source>
        <dbReference type="ARBA" id="ARBA00022481"/>
    </source>
</evidence>
<dbReference type="CDD" id="cd11386">
    <property type="entry name" value="MCP_signal"/>
    <property type="match status" value="1"/>
</dbReference>
<dbReference type="GO" id="GO:0007165">
    <property type="term" value="P:signal transduction"/>
    <property type="evidence" value="ECO:0007669"/>
    <property type="project" value="UniProtKB-KW"/>
</dbReference>
<dbReference type="InterPro" id="IPR003660">
    <property type="entry name" value="HAMP_dom"/>
</dbReference>
<dbReference type="PANTHER" id="PTHR43531:SF14">
    <property type="entry name" value="METHYL-ACCEPTING CHEMOTAXIS PROTEIN I-RELATED"/>
    <property type="match status" value="1"/>
</dbReference>
<keyword evidence="5" id="KW-1133">Transmembrane helix</keyword>
<dbReference type="AlphaFoldDB" id="Q1K363"/>
<dbReference type="GO" id="GO:0005886">
    <property type="term" value="C:plasma membrane"/>
    <property type="evidence" value="ECO:0007669"/>
    <property type="project" value="TreeGrafter"/>
</dbReference>
<dbReference type="RefSeq" id="WP_005998038.1">
    <property type="nucleotide sequence ID" value="NZ_AAEW02000002.1"/>
</dbReference>
<gene>
    <name evidence="8" type="ORF">Dace_2977</name>
</gene>
<dbReference type="CDD" id="cd06225">
    <property type="entry name" value="HAMP"/>
    <property type="match status" value="1"/>
</dbReference>
<feature type="compositionally biased region" description="Polar residues" evidence="4">
    <location>
        <begin position="502"/>
        <end position="522"/>
    </location>
</feature>
<feature type="compositionally biased region" description="Basic and acidic residues" evidence="4">
    <location>
        <begin position="524"/>
        <end position="534"/>
    </location>
</feature>
<dbReference type="PROSITE" id="PS50111">
    <property type="entry name" value="CHEMOTAXIS_TRANSDUC_2"/>
    <property type="match status" value="1"/>
</dbReference>
<feature type="region of interest" description="Disordered" evidence="4">
    <location>
        <begin position="715"/>
        <end position="749"/>
    </location>
</feature>
<evidence type="ECO:0000259" key="6">
    <source>
        <dbReference type="PROSITE" id="PS50111"/>
    </source>
</evidence>
<feature type="compositionally biased region" description="Basic and acidic residues" evidence="4">
    <location>
        <begin position="739"/>
        <end position="749"/>
    </location>
</feature>
<name>Q1K363_DESA6</name>
<dbReference type="GO" id="GO:0006935">
    <property type="term" value="P:chemotaxis"/>
    <property type="evidence" value="ECO:0007669"/>
    <property type="project" value="TreeGrafter"/>
</dbReference>